<dbReference type="EMBL" id="RCMG01000884">
    <property type="protein sequence ID" value="KAG2843508.1"/>
    <property type="molecule type" value="Genomic_DNA"/>
</dbReference>
<dbReference type="AlphaFoldDB" id="A0A8T1GGS9"/>
<dbReference type="EMBL" id="RCML01000118">
    <property type="protein sequence ID" value="KAG2990405.1"/>
    <property type="molecule type" value="Genomic_DNA"/>
</dbReference>
<organism evidence="3 4">
    <name type="scientific">Phytophthora cactorum</name>
    <dbReference type="NCBI Taxonomy" id="29920"/>
    <lineage>
        <taxon>Eukaryota</taxon>
        <taxon>Sar</taxon>
        <taxon>Stramenopiles</taxon>
        <taxon>Oomycota</taxon>
        <taxon>Peronosporomycetes</taxon>
        <taxon>Peronosporales</taxon>
        <taxon>Peronosporaceae</taxon>
        <taxon>Phytophthora</taxon>
    </lineage>
</organism>
<sequence>MFFRSHPAGMPSYEEQLGNYDDTCDHRAFLCGIRFPHCQRQPHRECFKSLGPRSTDCILRSCHVAEASRQLCLCYLICIPVFRL</sequence>
<evidence type="ECO:0000313" key="3">
    <source>
        <dbReference type="EMBL" id="KAG2990405.1"/>
    </source>
</evidence>
<comment type="caution">
    <text evidence="3">The sequence shown here is derived from an EMBL/GenBank/DDBJ whole genome shotgun (WGS) entry which is preliminary data.</text>
</comment>
<name>A0A8T1GGS9_9STRA</name>
<dbReference type="Proteomes" id="UP000735874">
    <property type="component" value="Unassembled WGS sequence"/>
</dbReference>
<dbReference type="EMBL" id="RCMI01000900">
    <property type="protein sequence ID" value="KAG2894934.1"/>
    <property type="molecule type" value="Genomic_DNA"/>
</dbReference>
<evidence type="ECO:0000313" key="4">
    <source>
        <dbReference type="Proteomes" id="UP000697107"/>
    </source>
</evidence>
<dbReference type="Proteomes" id="UP000774804">
    <property type="component" value="Unassembled WGS sequence"/>
</dbReference>
<proteinExistence type="predicted"/>
<evidence type="ECO:0000313" key="2">
    <source>
        <dbReference type="EMBL" id="KAG2894934.1"/>
    </source>
</evidence>
<gene>
    <name evidence="1" type="ORF">PC113_g18585</name>
    <name evidence="2" type="ORF">PC115_g18017</name>
    <name evidence="3" type="ORF">PC118_g5661</name>
</gene>
<reference evidence="3" key="1">
    <citation type="submission" date="2018-10" db="EMBL/GenBank/DDBJ databases">
        <title>Effector identification in a new, highly contiguous assembly of the strawberry crown rot pathogen Phytophthora cactorum.</title>
        <authorList>
            <person name="Armitage A.D."/>
            <person name="Nellist C.F."/>
            <person name="Bates H."/>
            <person name="Vickerstaff R.J."/>
            <person name="Harrison R.J."/>
        </authorList>
    </citation>
    <scope>NUCLEOTIDE SEQUENCE</scope>
    <source>
        <strain evidence="1">15-7</strain>
        <strain evidence="2">4032</strain>
        <strain evidence="3">P415</strain>
    </source>
</reference>
<evidence type="ECO:0000313" key="1">
    <source>
        <dbReference type="EMBL" id="KAG2843508.1"/>
    </source>
</evidence>
<protein>
    <submittedName>
        <fullName evidence="3">Uncharacterized protein</fullName>
    </submittedName>
</protein>
<dbReference type="Proteomes" id="UP000697107">
    <property type="component" value="Unassembled WGS sequence"/>
</dbReference>
<accession>A0A8T1GGS9</accession>